<proteinExistence type="predicted"/>
<organism evidence="2 3">
    <name type="scientific">Sitophilus oryzae</name>
    <name type="common">Rice weevil</name>
    <name type="synonym">Curculio oryzae</name>
    <dbReference type="NCBI Taxonomy" id="7048"/>
    <lineage>
        <taxon>Eukaryota</taxon>
        <taxon>Metazoa</taxon>
        <taxon>Ecdysozoa</taxon>
        <taxon>Arthropoda</taxon>
        <taxon>Hexapoda</taxon>
        <taxon>Insecta</taxon>
        <taxon>Pterygota</taxon>
        <taxon>Neoptera</taxon>
        <taxon>Endopterygota</taxon>
        <taxon>Coleoptera</taxon>
        <taxon>Polyphaga</taxon>
        <taxon>Cucujiformia</taxon>
        <taxon>Curculionidae</taxon>
        <taxon>Dryophthorinae</taxon>
        <taxon>Sitophilus</taxon>
    </lineage>
</organism>
<accession>A0A6J2YMP1</accession>
<dbReference type="Proteomes" id="UP000504635">
    <property type="component" value="Unplaced"/>
</dbReference>
<dbReference type="GeneID" id="115888929"/>
<evidence type="ECO:0000313" key="2">
    <source>
        <dbReference type="Proteomes" id="UP000504635"/>
    </source>
</evidence>
<feature type="region of interest" description="Disordered" evidence="1">
    <location>
        <begin position="1"/>
        <end position="53"/>
    </location>
</feature>
<dbReference type="InParanoid" id="A0A6J2YMP1"/>
<feature type="compositionally biased region" description="Basic and acidic residues" evidence="1">
    <location>
        <begin position="24"/>
        <end position="41"/>
    </location>
</feature>
<evidence type="ECO:0000313" key="3">
    <source>
        <dbReference type="RefSeq" id="XP_030764677.1"/>
    </source>
</evidence>
<evidence type="ECO:0000256" key="1">
    <source>
        <dbReference type="SAM" id="MobiDB-lite"/>
    </source>
</evidence>
<sequence>MADLQEIEKGNDTVPSSEEVLDPGENKEKRKEELDGLKTEGEENDETDEIDLSDVEKVSKELSFFEEETGEIKVEEMKFVDVKEYALTPKDSQDPSYANLKDLPYRVLCRQRYRKAGAKQRAQFVKEIKHHELLQTKALDGVRIHREFCSAIISQPKCEDMITLTREQKIKIEEILARP</sequence>
<dbReference type="KEGG" id="soy:115888929"/>
<feature type="compositionally biased region" description="Acidic residues" evidence="1">
    <location>
        <begin position="42"/>
        <end position="53"/>
    </location>
</feature>
<dbReference type="RefSeq" id="XP_030764677.1">
    <property type="nucleotide sequence ID" value="XM_030908817.1"/>
</dbReference>
<dbReference type="Pfam" id="PF16037">
    <property type="entry name" value="DUF4790"/>
    <property type="match status" value="1"/>
</dbReference>
<dbReference type="OrthoDB" id="7675754at2759"/>
<keyword evidence="2" id="KW-1185">Reference proteome</keyword>
<reference evidence="3" key="1">
    <citation type="submission" date="2025-08" db="UniProtKB">
        <authorList>
            <consortium name="RefSeq"/>
        </authorList>
    </citation>
    <scope>IDENTIFICATION</scope>
    <source>
        <tissue evidence="3">Gonads</tissue>
    </source>
</reference>
<dbReference type="InterPro" id="IPR032004">
    <property type="entry name" value="DUF4790"/>
</dbReference>
<feature type="compositionally biased region" description="Basic and acidic residues" evidence="1">
    <location>
        <begin position="1"/>
        <end position="11"/>
    </location>
</feature>
<dbReference type="AlphaFoldDB" id="A0A6J2YMP1"/>
<gene>
    <name evidence="3" type="primary">LOC115888929</name>
</gene>
<name>A0A6J2YMP1_SITOR</name>
<protein>
    <submittedName>
        <fullName evidence="3">Uncharacterized protein LOC115888929</fullName>
    </submittedName>
</protein>